<reference evidence="1 2" key="1">
    <citation type="submission" date="2015-01" db="EMBL/GenBank/DDBJ databases">
        <title>Genome Assembly of Bacillus badius MTCC 1458.</title>
        <authorList>
            <person name="Verma A."/>
            <person name="Khatri I."/>
            <person name="Mual P."/>
            <person name="Subramanian S."/>
            <person name="Krishnamurthi S."/>
        </authorList>
    </citation>
    <scope>NUCLEOTIDE SEQUENCE [LARGE SCALE GENOMIC DNA]</scope>
    <source>
        <strain evidence="1 2">MTCC 1458</strain>
    </source>
</reference>
<dbReference type="EMBL" id="JXLP01000002">
    <property type="protein sequence ID" value="KIL79553.1"/>
    <property type="molecule type" value="Genomic_DNA"/>
</dbReference>
<protein>
    <submittedName>
        <fullName evidence="1">Uncharacterized protein</fullName>
    </submittedName>
</protein>
<name>A0ABR5AXS5_BACBA</name>
<evidence type="ECO:0000313" key="1">
    <source>
        <dbReference type="EMBL" id="KIL79553.1"/>
    </source>
</evidence>
<keyword evidence="2" id="KW-1185">Reference proteome</keyword>
<accession>A0ABR5AXS5</accession>
<organism evidence="1 2">
    <name type="scientific">Bacillus badius</name>
    <dbReference type="NCBI Taxonomy" id="1455"/>
    <lineage>
        <taxon>Bacteria</taxon>
        <taxon>Bacillati</taxon>
        <taxon>Bacillota</taxon>
        <taxon>Bacilli</taxon>
        <taxon>Bacillales</taxon>
        <taxon>Bacillaceae</taxon>
        <taxon>Pseudobacillus</taxon>
    </lineage>
</organism>
<gene>
    <name evidence="1" type="ORF">SD77_2007</name>
</gene>
<dbReference type="RefSeq" id="WP_041113221.1">
    <property type="nucleotide sequence ID" value="NZ_JARTHD010000065.1"/>
</dbReference>
<comment type="caution">
    <text evidence="1">The sequence shown here is derived from an EMBL/GenBank/DDBJ whole genome shotgun (WGS) entry which is preliminary data.</text>
</comment>
<dbReference type="Proteomes" id="UP000031982">
    <property type="component" value="Unassembled WGS sequence"/>
</dbReference>
<sequence length="66" mass="7938">MKKRLVKKLAKQAIEVYEKSDDVNKPIKPERLRRALATHLIKRAGKKDKIVEGFWKEFDRKFEKKK</sequence>
<proteinExistence type="predicted"/>
<evidence type="ECO:0000313" key="2">
    <source>
        <dbReference type="Proteomes" id="UP000031982"/>
    </source>
</evidence>